<feature type="domain" description="YrhK" evidence="2">
    <location>
        <begin position="21"/>
        <end position="76"/>
    </location>
</feature>
<name>A0ABT7EYI6_9RHOB</name>
<dbReference type="RefSeq" id="WP_284480174.1">
    <property type="nucleotide sequence ID" value="NZ_JASNJD010000004.1"/>
</dbReference>
<proteinExistence type="predicted"/>
<keyword evidence="4" id="KW-1185">Reference proteome</keyword>
<dbReference type="EMBL" id="JASNJD010000004">
    <property type="protein sequence ID" value="MDK3017354.1"/>
    <property type="molecule type" value="Genomic_DNA"/>
</dbReference>
<keyword evidence="1" id="KW-1133">Transmembrane helix</keyword>
<evidence type="ECO:0000259" key="2">
    <source>
        <dbReference type="Pfam" id="PF14145"/>
    </source>
</evidence>
<gene>
    <name evidence="3" type="ORF">QO033_06675</name>
</gene>
<comment type="caution">
    <text evidence="3">The sequence shown here is derived from an EMBL/GenBank/DDBJ whole genome shotgun (WGS) entry which is preliminary data.</text>
</comment>
<dbReference type="InterPro" id="IPR025424">
    <property type="entry name" value="YrhK_domain"/>
</dbReference>
<keyword evidence="1" id="KW-0472">Membrane</keyword>
<accession>A0ABT7EYI6</accession>
<feature type="transmembrane region" description="Helical" evidence="1">
    <location>
        <begin position="53"/>
        <end position="70"/>
    </location>
</feature>
<reference evidence="3 4" key="1">
    <citation type="submission" date="2023-05" db="EMBL/GenBank/DDBJ databases">
        <title>Pseudodonghicola sp. nov.</title>
        <authorList>
            <person name="Huang J."/>
        </authorList>
    </citation>
    <scope>NUCLEOTIDE SEQUENCE [LARGE SCALE GENOMIC DNA]</scope>
    <source>
        <strain evidence="3 4">IC7</strain>
    </source>
</reference>
<dbReference type="Pfam" id="PF14145">
    <property type="entry name" value="YrhK"/>
    <property type="match status" value="1"/>
</dbReference>
<evidence type="ECO:0000313" key="4">
    <source>
        <dbReference type="Proteomes" id="UP001243757"/>
    </source>
</evidence>
<evidence type="ECO:0000256" key="1">
    <source>
        <dbReference type="SAM" id="Phobius"/>
    </source>
</evidence>
<protein>
    <submittedName>
        <fullName evidence="3">YrhK family protein</fullName>
    </submittedName>
</protein>
<sequence>MPLFFRDRGGADPQSDRVYAAYEIAHTVVDFLAAISFLVGSILFFYAAYQVPATWLFVIGSAFFCLKPTLRLAREIHLWRVGSVEALAKRAEETR</sequence>
<dbReference type="Proteomes" id="UP001243757">
    <property type="component" value="Unassembled WGS sequence"/>
</dbReference>
<organism evidence="3 4">
    <name type="scientific">Pseudodonghicola flavimaris</name>
    <dbReference type="NCBI Taxonomy" id="3050036"/>
    <lineage>
        <taxon>Bacteria</taxon>
        <taxon>Pseudomonadati</taxon>
        <taxon>Pseudomonadota</taxon>
        <taxon>Alphaproteobacteria</taxon>
        <taxon>Rhodobacterales</taxon>
        <taxon>Paracoccaceae</taxon>
        <taxon>Pseudodonghicola</taxon>
    </lineage>
</organism>
<evidence type="ECO:0000313" key="3">
    <source>
        <dbReference type="EMBL" id="MDK3017354.1"/>
    </source>
</evidence>
<keyword evidence="1" id="KW-0812">Transmembrane</keyword>